<evidence type="ECO:0000256" key="1">
    <source>
        <dbReference type="ARBA" id="ARBA00009528"/>
    </source>
</evidence>
<feature type="domain" description="Peptidase M17 leucyl aminopeptidase N-terminal" evidence="10">
    <location>
        <begin position="37"/>
        <end position="120"/>
    </location>
</feature>
<sequence length="264" mass="26585">MTPSITVARSAPSTADAIGLAVGPSGAVPRTLGLNRTTLKTHGFNGKPGDLLVIPAKDAPTMVAIGVGDKPTAATLRNAAARFVRAVPYAANLATNLAGSSDADLAQAVVEGALLARYRYVDGPSNGATPINSLTLVSNATTKTSPGAQRGAITAGAAMRARDLANTPPNKLTARDFAAQASKIAEANGLDIEIFDADALAVMGCGGLLGVNAGSVEPPRMVKLSYTPSKPKAHVALVGKGVMYDSGGISLKPSNASHIAMPHG</sequence>
<dbReference type="Gene3D" id="3.40.630.10">
    <property type="entry name" value="Zn peptidases"/>
    <property type="match status" value="1"/>
</dbReference>
<evidence type="ECO:0000259" key="10">
    <source>
        <dbReference type="Pfam" id="PF02789"/>
    </source>
</evidence>
<evidence type="ECO:0000256" key="3">
    <source>
        <dbReference type="ARBA" id="ARBA00022670"/>
    </source>
</evidence>
<dbReference type="SUPFAM" id="SSF53187">
    <property type="entry name" value="Zn-dependent exopeptidases"/>
    <property type="match status" value="1"/>
</dbReference>
<dbReference type="InterPro" id="IPR000819">
    <property type="entry name" value="Peptidase_M17_C"/>
</dbReference>
<dbReference type="Pfam" id="PF02789">
    <property type="entry name" value="Peptidase_M17_N"/>
    <property type="match status" value="1"/>
</dbReference>
<dbReference type="PANTHER" id="PTHR11963:SF23">
    <property type="entry name" value="CYTOSOL AMINOPEPTIDASE"/>
    <property type="match status" value="1"/>
</dbReference>
<dbReference type="InterPro" id="IPR043472">
    <property type="entry name" value="Macro_dom-like"/>
</dbReference>
<evidence type="ECO:0000256" key="5">
    <source>
        <dbReference type="ARBA" id="ARBA00033172"/>
    </source>
</evidence>
<evidence type="ECO:0000259" key="9">
    <source>
        <dbReference type="Pfam" id="PF00883"/>
    </source>
</evidence>
<proteinExistence type="inferred from homology"/>
<accession>A0A2G6KA37</accession>
<evidence type="ECO:0000256" key="7">
    <source>
        <dbReference type="ARBA" id="ARBA00050021"/>
    </source>
</evidence>
<comment type="similarity">
    <text evidence="1">Belongs to the peptidase M17 family.</text>
</comment>
<keyword evidence="4" id="KW-0378">Hydrolase</keyword>
<dbReference type="InterPro" id="IPR011356">
    <property type="entry name" value="Leucine_aapep/pepB"/>
</dbReference>
<dbReference type="EMBL" id="PDSL01000047">
    <property type="protein sequence ID" value="PIE32505.1"/>
    <property type="molecule type" value="Genomic_DNA"/>
</dbReference>
<comment type="function">
    <text evidence="6">Presumably involved in the processing and regular turnover of intracellular proteins. Catalyzes the removal of unsubstituted N-terminal amino acids from various peptides.</text>
</comment>
<organism evidence="11 12">
    <name type="scientific">Ilumatobacter coccineus</name>
    <dbReference type="NCBI Taxonomy" id="467094"/>
    <lineage>
        <taxon>Bacteria</taxon>
        <taxon>Bacillati</taxon>
        <taxon>Actinomycetota</taxon>
        <taxon>Acidimicrobiia</taxon>
        <taxon>Acidimicrobiales</taxon>
        <taxon>Ilumatobacteraceae</taxon>
        <taxon>Ilumatobacter</taxon>
    </lineage>
</organism>
<evidence type="ECO:0000256" key="6">
    <source>
        <dbReference type="ARBA" id="ARBA00049972"/>
    </source>
</evidence>
<evidence type="ECO:0000256" key="8">
    <source>
        <dbReference type="ARBA" id="ARBA00050061"/>
    </source>
</evidence>
<name>A0A2G6KA37_9ACTN</name>
<dbReference type="GO" id="GO:0070006">
    <property type="term" value="F:metalloaminopeptidase activity"/>
    <property type="evidence" value="ECO:0007669"/>
    <property type="project" value="InterPro"/>
</dbReference>
<keyword evidence="2" id="KW-0031">Aminopeptidase</keyword>
<evidence type="ECO:0000256" key="4">
    <source>
        <dbReference type="ARBA" id="ARBA00022801"/>
    </source>
</evidence>
<dbReference type="AlphaFoldDB" id="A0A2G6KA37"/>
<protein>
    <recommendedName>
        <fullName evidence="7">Probable cytosol aminopeptidase</fullName>
    </recommendedName>
    <alternativeName>
        <fullName evidence="8">Leucine aminopeptidase</fullName>
    </alternativeName>
    <alternativeName>
        <fullName evidence="5">Leucyl aminopeptidase</fullName>
    </alternativeName>
</protein>
<dbReference type="Gene3D" id="3.40.220.10">
    <property type="entry name" value="Leucine Aminopeptidase, subunit E, domain 1"/>
    <property type="match status" value="1"/>
</dbReference>
<keyword evidence="3" id="KW-0645">Protease</keyword>
<feature type="domain" description="Cytosol aminopeptidase" evidence="9">
    <location>
        <begin position="161"/>
        <end position="256"/>
    </location>
</feature>
<gene>
    <name evidence="11" type="ORF">CSA55_03260</name>
</gene>
<evidence type="ECO:0000313" key="11">
    <source>
        <dbReference type="EMBL" id="PIE32505.1"/>
    </source>
</evidence>
<dbReference type="Proteomes" id="UP000230914">
    <property type="component" value="Unassembled WGS sequence"/>
</dbReference>
<dbReference type="SUPFAM" id="SSF52949">
    <property type="entry name" value="Macro domain-like"/>
    <property type="match status" value="1"/>
</dbReference>
<evidence type="ECO:0000313" key="12">
    <source>
        <dbReference type="Proteomes" id="UP000230914"/>
    </source>
</evidence>
<dbReference type="PANTHER" id="PTHR11963">
    <property type="entry name" value="LEUCINE AMINOPEPTIDASE-RELATED"/>
    <property type="match status" value="1"/>
</dbReference>
<reference evidence="11 12" key="1">
    <citation type="submission" date="2017-10" db="EMBL/GenBank/DDBJ databases">
        <title>Novel microbial diversity and functional potential in the marine mammal oral microbiome.</title>
        <authorList>
            <person name="Dudek N.K."/>
            <person name="Sun C.L."/>
            <person name="Burstein D."/>
            <person name="Kantor R.S."/>
            <person name="Aliaga Goltsman D.S."/>
            <person name="Bik E.M."/>
            <person name="Thomas B.C."/>
            <person name="Banfield J.F."/>
            <person name="Relman D.A."/>
        </authorList>
    </citation>
    <scope>NUCLEOTIDE SEQUENCE [LARGE SCALE GENOMIC DNA]</scope>
    <source>
        <strain evidence="11">DOLJORAL78_61_10</strain>
    </source>
</reference>
<dbReference type="Pfam" id="PF00883">
    <property type="entry name" value="Peptidase_M17"/>
    <property type="match status" value="1"/>
</dbReference>
<dbReference type="GO" id="GO:0005737">
    <property type="term" value="C:cytoplasm"/>
    <property type="evidence" value="ECO:0007669"/>
    <property type="project" value="InterPro"/>
</dbReference>
<dbReference type="InterPro" id="IPR008283">
    <property type="entry name" value="Peptidase_M17_N"/>
</dbReference>
<dbReference type="GO" id="GO:0006508">
    <property type="term" value="P:proteolysis"/>
    <property type="evidence" value="ECO:0007669"/>
    <property type="project" value="UniProtKB-KW"/>
</dbReference>
<dbReference type="GO" id="GO:0030145">
    <property type="term" value="F:manganese ion binding"/>
    <property type="evidence" value="ECO:0007669"/>
    <property type="project" value="InterPro"/>
</dbReference>
<evidence type="ECO:0000256" key="2">
    <source>
        <dbReference type="ARBA" id="ARBA00022438"/>
    </source>
</evidence>
<comment type="caution">
    <text evidence="11">The sequence shown here is derived from an EMBL/GenBank/DDBJ whole genome shotgun (WGS) entry which is preliminary data.</text>
</comment>